<dbReference type="OrthoDB" id="5118185at2"/>
<dbReference type="RefSeq" id="WP_141381421.1">
    <property type="nucleotide sequence ID" value="NZ_BJNA01000071.1"/>
</dbReference>
<keyword evidence="3" id="KW-1185">Reference proteome</keyword>
<dbReference type="Proteomes" id="UP000319804">
    <property type="component" value="Unassembled WGS sequence"/>
</dbReference>
<gene>
    <name evidence="2" type="ORF">FHX68_2607</name>
</gene>
<organism evidence="2 3">
    <name type="scientific">Microbacterium lacticum</name>
    <dbReference type="NCBI Taxonomy" id="33885"/>
    <lineage>
        <taxon>Bacteria</taxon>
        <taxon>Bacillati</taxon>
        <taxon>Actinomycetota</taxon>
        <taxon>Actinomycetes</taxon>
        <taxon>Micrococcales</taxon>
        <taxon>Microbacteriaceae</taxon>
        <taxon>Microbacterium</taxon>
    </lineage>
</organism>
<feature type="compositionally biased region" description="Basic and acidic residues" evidence="1">
    <location>
        <begin position="74"/>
        <end position="105"/>
    </location>
</feature>
<dbReference type="AlphaFoldDB" id="A0A4Y3UNH2"/>
<reference evidence="2 3" key="1">
    <citation type="submission" date="2019-06" db="EMBL/GenBank/DDBJ databases">
        <title>Sequencing the genomes of 1000 actinobacteria strains.</title>
        <authorList>
            <person name="Klenk H.-P."/>
        </authorList>
    </citation>
    <scope>NUCLEOTIDE SEQUENCE [LARGE SCALE GENOMIC DNA]</scope>
    <source>
        <strain evidence="2 3">DSM 20427</strain>
    </source>
</reference>
<comment type="caution">
    <text evidence="2">The sequence shown here is derived from an EMBL/GenBank/DDBJ whole genome shotgun (WGS) entry which is preliminary data.</text>
</comment>
<sequence>MVEQRTGKTGKKKRVRTRDVVAEGLYIASAATRLSLKNTILVHTLADGEDFDAERYVPEARAALEALAAEAEADAARTERERKRARTRHSDSDGTHDYRSRDVRNLRRREKQSLHVATELRARAEDDVELHKLIADARDAAWAEVAGNIDRVLRIEASRPDLEPDYERMRGARMQALRLVDLPKLRANRRTAKTQRRLRESGQLPEVERAGALAPGEVDPGEME</sequence>
<accession>A0A4Y3UNH2</accession>
<name>A0A4Y3UNH2_9MICO</name>
<proteinExistence type="predicted"/>
<dbReference type="EMBL" id="VFPS01000005">
    <property type="protein sequence ID" value="TQM91388.1"/>
    <property type="molecule type" value="Genomic_DNA"/>
</dbReference>
<evidence type="ECO:0008006" key="4">
    <source>
        <dbReference type="Google" id="ProtNLM"/>
    </source>
</evidence>
<evidence type="ECO:0000256" key="1">
    <source>
        <dbReference type="SAM" id="MobiDB-lite"/>
    </source>
</evidence>
<feature type="region of interest" description="Disordered" evidence="1">
    <location>
        <begin position="188"/>
        <end position="224"/>
    </location>
</feature>
<feature type="region of interest" description="Disordered" evidence="1">
    <location>
        <begin position="73"/>
        <end position="110"/>
    </location>
</feature>
<protein>
    <recommendedName>
        <fullName evidence="4">Asparagine synthase</fullName>
    </recommendedName>
</protein>
<evidence type="ECO:0000313" key="2">
    <source>
        <dbReference type="EMBL" id="TQM91388.1"/>
    </source>
</evidence>
<evidence type="ECO:0000313" key="3">
    <source>
        <dbReference type="Proteomes" id="UP000319804"/>
    </source>
</evidence>